<dbReference type="GeneID" id="77806780"/>
<name>A0ABY7CF76_9BASI</name>
<dbReference type="RefSeq" id="XP_053017032.1">
    <property type="nucleotide sequence ID" value="XM_053165885.1"/>
</dbReference>
<sequence>MEDRLFSHEETTALSNFLEGRFFPLEGHLAEPFHEKYVTRQPKLKNLEKQHGLEVKLNIRTPKPLSKELVSALNDALEELPTHQQSPQTSVQMAYYGRVFFQIAPDQHLFSDLIRSHIIKAMKSKIQGAGDQYKKLYSALIATEEWSKSIEHPSKQERMAKQIYDSDKILSFFQDVTFHLENEILILIIVFVYLDFAKIHETVDLTGDSTVFLYRDRYFYGEKPLVDLADIRLKHKKKGQMSEKMSQQLDNALEIFLEIKNTDKESALKIAYYVRKFFDISKNHQNSGLDQHIKERIQSKYVRGSPRNNPKNLMLDALNQMTPMLLNQLKELNSVRERLALETA</sequence>
<keyword evidence="2" id="KW-1185">Reference proteome</keyword>
<protein>
    <submittedName>
        <fullName evidence="1">Uncharacterized protein</fullName>
    </submittedName>
</protein>
<accession>A0ABY7CF76</accession>
<reference evidence="1" key="1">
    <citation type="submission" date="2022-10" db="EMBL/GenBank/DDBJ databases">
        <title>Puccinia triticina Genome sequencing and assembly.</title>
        <authorList>
            <person name="Li C."/>
        </authorList>
    </citation>
    <scope>NUCLEOTIDE SEQUENCE</scope>
    <source>
        <strain evidence="1">Pt15</strain>
    </source>
</reference>
<evidence type="ECO:0000313" key="1">
    <source>
        <dbReference type="EMBL" id="WAQ81477.1"/>
    </source>
</evidence>
<organism evidence="1 2">
    <name type="scientific">Puccinia triticina</name>
    <dbReference type="NCBI Taxonomy" id="208348"/>
    <lineage>
        <taxon>Eukaryota</taxon>
        <taxon>Fungi</taxon>
        <taxon>Dikarya</taxon>
        <taxon>Basidiomycota</taxon>
        <taxon>Pucciniomycotina</taxon>
        <taxon>Pucciniomycetes</taxon>
        <taxon>Pucciniales</taxon>
        <taxon>Pucciniaceae</taxon>
        <taxon>Puccinia</taxon>
    </lineage>
</organism>
<dbReference type="Proteomes" id="UP001164743">
    <property type="component" value="Chromosome 1A"/>
</dbReference>
<dbReference type="EMBL" id="CP110421">
    <property type="protein sequence ID" value="WAQ81477.1"/>
    <property type="molecule type" value="Genomic_DNA"/>
</dbReference>
<gene>
    <name evidence="1" type="ORF">PtA15_1A819</name>
</gene>
<proteinExistence type="predicted"/>
<evidence type="ECO:0000313" key="2">
    <source>
        <dbReference type="Proteomes" id="UP001164743"/>
    </source>
</evidence>